<feature type="region of interest" description="Disordered" evidence="1">
    <location>
        <begin position="9"/>
        <end position="45"/>
    </location>
</feature>
<evidence type="ECO:0000313" key="2">
    <source>
        <dbReference type="EMBL" id="KAG5848033.1"/>
    </source>
</evidence>
<protein>
    <submittedName>
        <fullName evidence="2">Uncharacterized protein</fullName>
    </submittedName>
</protein>
<evidence type="ECO:0000313" key="3">
    <source>
        <dbReference type="Proteomes" id="UP001044222"/>
    </source>
</evidence>
<evidence type="ECO:0000256" key="1">
    <source>
        <dbReference type="SAM" id="MobiDB-lite"/>
    </source>
</evidence>
<dbReference type="Proteomes" id="UP001044222">
    <property type="component" value="Chromosome 6"/>
</dbReference>
<dbReference type="EMBL" id="JAFIRN010000006">
    <property type="protein sequence ID" value="KAG5848033.1"/>
    <property type="molecule type" value="Genomic_DNA"/>
</dbReference>
<proteinExistence type="predicted"/>
<gene>
    <name evidence="2" type="ORF">ANANG_G00132550</name>
</gene>
<sequence>MKTRLVLTLSKRATLSRPPRLRTSSRRAARPTPFPPLSPSVKAPRLLPFPAHPALKRKAQRRLGQATLSAAVLMETGRVCRLQPDVTAFFR</sequence>
<name>A0A9D3MKU4_ANGAN</name>
<comment type="caution">
    <text evidence="2">The sequence shown here is derived from an EMBL/GenBank/DDBJ whole genome shotgun (WGS) entry which is preliminary data.</text>
</comment>
<reference evidence="2" key="1">
    <citation type="submission" date="2021-01" db="EMBL/GenBank/DDBJ databases">
        <title>A chromosome-scale assembly of European eel, Anguilla anguilla.</title>
        <authorList>
            <person name="Henkel C."/>
            <person name="Jong-Raadsen S.A."/>
            <person name="Dufour S."/>
            <person name="Weltzien F.-A."/>
            <person name="Palstra A.P."/>
            <person name="Pelster B."/>
            <person name="Spaink H.P."/>
            <person name="Van Den Thillart G.E."/>
            <person name="Jansen H."/>
            <person name="Zahm M."/>
            <person name="Klopp C."/>
            <person name="Cedric C."/>
            <person name="Louis A."/>
            <person name="Berthelot C."/>
            <person name="Parey E."/>
            <person name="Roest Crollius H."/>
            <person name="Montfort J."/>
            <person name="Robinson-Rechavi M."/>
            <person name="Bucao C."/>
            <person name="Bouchez O."/>
            <person name="Gislard M."/>
            <person name="Lluch J."/>
            <person name="Milhes M."/>
            <person name="Lampietro C."/>
            <person name="Lopez Roques C."/>
            <person name="Donnadieu C."/>
            <person name="Braasch I."/>
            <person name="Desvignes T."/>
            <person name="Postlethwait J."/>
            <person name="Bobe J."/>
            <person name="Guiguen Y."/>
            <person name="Dirks R."/>
        </authorList>
    </citation>
    <scope>NUCLEOTIDE SEQUENCE</scope>
    <source>
        <strain evidence="2">Tag_6206</strain>
        <tissue evidence="2">Liver</tissue>
    </source>
</reference>
<keyword evidence="3" id="KW-1185">Reference proteome</keyword>
<organism evidence="2 3">
    <name type="scientific">Anguilla anguilla</name>
    <name type="common">European freshwater eel</name>
    <name type="synonym">Muraena anguilla</name>
    <dbReference type="NCBI Taxonomy" id="7936"/>
    <lineage>
        <taxon>Eukaryota</taxon>
        <taxon>Metazoa</taxon>
        <taxon>Chordata</taxon>
        <taxon>Craniata</taxon>
        <taxon>Vertebrata</taxon>
        <taxon>Euteleostomi</taxon>
        <taxon>Actinopterygii</taxon>
        <taxon>Neopterygii</taxon>
        <taxon>Teleostei</taxon>
        <taxon>Anguilliformes</taxon>
        <taxon>Anguillidae</taxon>
        <taxon>Anguilla</taxon>
    </lineage>
</organism>
<accession>A0A9D3MKU4</accession>
<dbReference type="AlphaFoldDB" id="A0A9D3MKU4"/>
<feature type="compositionally biased region" description="Basic residues" evidence="1">
    <location>
        <begin position="19"/>
        <end position="29"/>
    </location>
</feature>